<dbReference type="Proteomes" id="UP001157006">
    <property type="component" value="Chromosome 1S"/>
</dbReference>
<reference evidence="1 2" key="1">
    <citation type="submission" date="2023-01" db="EMBL/GenBank/DDBJ databases">
        <authorList>
            <person name="Kreplak J."/>
        </authorList>
    </citation>
    <scope>NUCLEOTIDE SEQUENCE [LARGE SCALE GENOMIC DNA]</scope>
</reference>
<accession>A0AAV0ZCK8</accession>
<keyword evidence="2" id="KW-1185">Reference proteome</keyword>
<evidence type="ECO:0000313" key="2">
    <source>
        <dbReference type="Proteomes" id="UP001157006"/>
    </source>
</evidence>
<organism evidence="1 2">
    <name type="scientific">Vicia faba</name>
    <name type="common">Broad bean</name>
    <name type="synonym">Faba vulgaris</name>
    <dbReference type="NCBI Taxonomy" id="3906"/>
    <lineage>
        <taxon>Eukaryota</taxon>
        <taxon>Viridiplantae</taxon>
        <taxon>Streptophyta</taxon>
        <taxon>Embryophyta</taxon>
        <taxon>Tracheophyta</taxon>
        <taxon>Spermatophyta</taxon>
        <taxon>Magnoliopsida</taxon>
        <taxon>eudicotyledons</taxon>
        <taxon>Gunneridae</taxon>
        <taxon>Pentapetalae</taxon>
        <taxon>rosids</taxon>
        <taxon>fabids</taxon>
        <taxon>Fabales</taxon>
        <taxon>Fabaceae</taxon>
        <taxon>Papilionoideae</taxon>
        <taxon>50 kb inversion clade</taxon>
        <taxon>NPAAA clade</taxon>
        <taxon>Hologalegina</taxon>
        <taxon>IRL clade</taxon>
        <taxon>Fabeae</taxon>
        <taxon>Vicia</taxon>
    </lineage>
</organism>
<name>A0AAV0ZCK8_VICFA</name>
<evidence type="ECO:0000313" key="1">
    <source>
        <dbReference type="EMBL" id="CAI8595651.1"/>
    </source>
</evidence>
<gene>
    <name evidence="1" type="ORF">VFH_I201200</name>
</gene>
<sequence>MTVEHRNHQNHQDCQMQIKMASEVVLLHNVPERRSTCMSISGVFWPDWTNLIIHLPSSENDKLILYKIHCINQSTHSTFCNITIEIQKKKILKIICNVGHSLSRSKFKSWCDRMKRLETPCTIRSSHFLVGI</sequence>
<dbReference type="EMBL" id="OX451735">
    <property type="protein sequence ID" value="CAI8595651.1"/>
    <property type="molecule type" value="Genomic_DNA"/>
</dbReference>
<dbReference type="AlphaFoldDB" id="A0AAV0ZCK8"/>
<proteinExistence type="predicted"/>
<protein>
    <submittedName>
        <fullName evidence="1">Uncharacterized protein</fullName>
    </submittedName>
</protein>